<dbReference type="Proteomes" id="UP000886998">
    <property type="component" value="Unassembled WGS sequence"/>
</dbReference>
<keyword evidence="2" id="KW-1185">Reference proteome</keyword>
<name>A0A8X7BWS2_9ARAC</name>
<evidence type="ECO:0008006" key="3">
    <source>
        <dbReference type="Google" id="ProtNLM"/>
    </source>
</evidence>
<dbReference type="SUPFAM" id="SSF52540">
    <property type="entry name" value="P-loop containing nucleoside triphosphate hydrolases"/>
    <property type="match status" value="1"/>
</dbReference>
<dbReference type="Gene3D" id="3.40.50.300">
    <property type="entry name" value="P-loop containing nucleotide triphosphate hydrolases"/>
    <property type="match status" value="1"/>
</dbReference>
<proteinExistence type="predicted"/>
<organism evidence="1 2">
    <name type="scientific">Trichonephila inaurata madagascariensis</name>
    <dbReference type="NCBI Taxonomy" id="2747483"/>
    <lineage>
        <taxon>Eukaryota</taxon>
        <taxon>Metazoa</taxon>
        <taxon>Ecdysozoa</taxon>
        <taxon>Arthropoda</taxon>
        <taxon>Chelicerata</taxon>
        <taxon>Arachnida</taxon>
        <taxon>Araneae</taxon>
        <taxon>Araneomorphae</taxon>
        <taxon>Entelegynae</taxon>
        <taxon>Araneoidea</taxon>
        <taxon>Nephilidae</taxon>
        <taxon>Trichonephila</taxon>
        <taxon>Trichonephila inaurata</taxon>
    </lineage>
</organism>
<evidence type="ECO:0000313" key="1">
    <source>
        <dbReference type="EMBL" id="GFY45512.1"/>
    </source>
</evidence>
<gene>
    <name evidence="1" type="primary">AVEN_1046_1</name>
    <name evidence="1" type="ORF">TNIN_165371</name>
</gene>
<dbReference type="OrthoDB" id="2386367at2759"/>
<evidence type="ECO:0000313" key="2">
    <source>
        <dbReference type="Proteomes" id="UP000886998"/>
    </source>
</evidence>
<protein>
    <recommendedName>
        <fullName evidence="3">G domain-containing protein</fullName>
    </recommendedName>
</protein>
<dbReference type="AlphaFoldDB" id="A0A8X7BWS2"/>
<dbReference type="EMBL" id="BMAV01004895">
    <property type="protein sequence ID" value="GFY45512.1"/>
    <property type="molecule type" value="Genomic_DNA"/>
</dbReference>
<comment type="caution">
    <text evidence="1">The sequence shown here is derived from an EMBL/GenBank/DDBJ whole genome shotgun (WGS) entry which is preliminary data.</text>
</comment>
<sequence>MDPSPSLCPVNGLSSLNSTEHQNTADKEAMIKTTFDLLKKGEINIELSDQHKSVILILGNTGSGKSTFTQWLAGDNSKLIAVETNKGTGEFIIKDNNRIGNSTIKSKTVFPELVIDPDTNSAYYDCPGFSDTNTANDIATTYFIKKVIDYADSVKLVFLASHPSVRKGVDRLDFMKLMKHATDLVKDVAKFRNSIALVATKVDNQYVRQDKSFVLVESEKVIEAIADFLREVEKDLNGMKEGKEHVQRIIHEKLQFTKKDNDDFGYTVSERSKNDIGDLVETINKRIWCNVGFIANEIHERYRNLTENVRSKIKSFVAEDSADIKADQSEARSLSMKLKNGYNIALILAGVENVTDIEDLARTLSRIDAEDANIYKNYVLDIANQGKYLNFLQTVSDEKLIHGPGQSYSKA</sequence>
<reference evidence="1" key="1">
    <citation type="submission" date="2020-08" db="EMBL/GenBank/DDBJ databases">
        <title>Multicomponent nature underlies the extraordinary mechanical properties of spider dragline silk.</title>
        <authorList>
            <person name="Kono N."/>
            <person name="Nakamura H."/>
            <person name="Mori M."/>
            <person name="Yoshida Y."/>
            <person name="Ohtoshi R."/>
            <person name="Malay A.D."/>
            <person name="Moran D.A.P."/>
            <person name="Tomita M."/>
            <person name="Numata K."/>
            <person name="Arakawa K."/>
        </authorList>
    </citation>
    <scope>NUCLEOTIDE SEQUENCE</scope>
</reference>
<accession>A0A8X7BWS2</accession>
<dbReference type="InterPro" id="IPR027417">
    <property type="entry name" value="P-loop_NTPase"/>
</dbReference>